<dbReference type="EnsemblMetazoa" id="PPAI004576-RA">
    <property type="protein sequence ID" value="PPAI004576-PA"/>
    <property type="gene ID" value="PPAI004576"/>
</dbReference>
<dbReference type="EMBL" id="AJVK01004444">
    <property type="status" value="NOT_ANNOTATED_CDS"/>
    <property type="molecule type" value="Genomic_DNA"/>
</dbReference>
<keyword evidence="2" id="KW-1185">Reference proteome</keyword>
<dbReference type="VEuPathDB" id="VectorBase:PPAI004576"/>
<organism evidence="1 2">
    <name type="scientific">Phlebotomus papatasi</name>
    <name type="common">Sandfly</name>
    <dbReference type="NCBI Taxonomy" id="29031"/>
    <lineage>
        <taxon>Eukaryota</taxon>
        <taxon>Metazoa</taxon>
        <taxon>Ecdysozoa</taxon>
        <taxon>Arthropoda</taxon>
        <taxon>Hexapoda</taxon>
        <taxon>Insecta</taxon>
        <taxon>Pterygota</taxon>
        <taxon>Neoptera</taxon>
        <taxon>Endopterygota</taxon>
        <taxon>Diptera</taxon>
        <taxon>Nematocera</taxon>
        <taxon>Psychodoidea</taxon>
        <taxon>Psychodidae</taxon>
        <taxon>Phlebotomus</taxon>
        <taxon>Phlebotomus</taxon>
    </lineage>
</organism>
<reference evidence="1" key="1">
    <citation type="submission" date="2022-08" db="UniProtKB">
        <authorList>
            <consortium name="EnsemblMetazoa"/>
        </authorList>
    </citation>
    <scope>IDENTIFICATION</scope>
    <source>
        <strain evidence="1">Israel</strain>
    </source>
</reference>
<dbReference type="EMBL" id="AJVK01004445">
    <property type="status" value="NOT_ANNOTATED_CDS"/>
    <property type="molecule type" value="Genomic_DNA"/>
</dbReference>
<evidence type="ECO:0000313" key="2">
    <source>
        <dbReference type="Proteomes" id="UP000092462"/>
    </source>
</evidence>
<name>A0A1B0DA71_PHLPP</name>
<dbReference type="AlphaFoldDB" id="A0A1B0DA71"/>
<protein>
    <submittedName>
        <fullName evidence="1">Uncharacterized protein</fullName>
    </submittedName>
</protein>
<dbReference type="VEuPathDB" id="VectorBase:PPAPM1_009103"/>
<evidence type="ECO:0000313" key="1">
    <source>
        <dbReference type="EnsemblMetazoa" id="PPAI004576-PA"/>
    </source>
</evidence>
<dbReference type="EMBL" id="AJVK01004446">
    <property type="status" value="NOT_ANNOTATED_CDS"/>
    <property type="molecule type" value="Genomic_DNA"/>
</dbReference>
<sequence>MSGTVICRRKTTRLKYDPPYVKKPIAKTYGGAATANHHSVEEVSLDGSNKLITYGNQATFREHKMQLRRATGSGGEEDAAHSVGVPE</sequence>
<dbReference type="Proteomes" id="UP000092462">
    <property type="component" value="Unassembled WGS sequence"/>
</dbReference>
<proteinExistence type="predicted"/>
<dbReference type="EMBL" id="AJVK01004447">
    <property type="status" value="NOT_ANNOTATED_CDS"/>
    <property type="molecule type" value="Genomic_DNA"/>
</dbReference>
<accession>A0A1B0DA71</accession>